<accession>A0A7W4VVK0</accession>
<evidence type="ECO:0000256" key="2">
    <source>
        <dbReference type="ARBA" id="ARBA00023015"/>
    </source>
</evidence>
<dbReference type="GO" id="GO:0006352">
    <property type="term" value="P:DNA-templated transcription initiation"/>
    <property type="evidence" value="ECO:0007669"/>
    <property type="project" value="InterPro"/>
</dbReference>
<dbReference type="GO" id="GO:0016987">
    <property type="term" value="F:sigma factor activity"/>
    <property type="evidence" value="ECO:0007669"/>
    <property type="project" value="UniProtKB-KW"/>
</dbReference>
<dbReference type="Gene3D" id="1.10.10.10">
    <property type="entry name" value="Winged helix-like DNA-binding domain superfamily/Winged helix DNA-binding domain"/>
    <property type="match status" value="1"/>
</dbReference>
<dbReference type="SUPFAM" id="SSF88659">
    <property type="entry name" value="Sigma3 and sigma4 domains of RNA polymerase sigma factors"/>
    <property type="match status" value="1"/>
</dbReference>
<dbReference type="Pfam" id="PF08281">
    <property type="entry name" value="Sigma70_r4_2"/>
    <property type="match status" value="1"/>
</dbReference>
<dbReference type="GO" id="GO:0003677">
    <property type="term" value="F:DNA binding"/>
    <property type="evidence" value="ECO:0007669"/>
    <property type="project" value="InterPro"/>
</dbReference>
<evidence type="ECO:0000256" key="1">
    <source>
        <dbReference type="ARBA" id="ARBA00010641"/>
    </source>
</evidence>
<dbReference type="InterPro" id="IPR013324">
    <property type="entry name" value="RNA_pol_sigma_r3/r4-like"/>
</dbReference>
<feature type="domain" description="DUF6596" evidence="6">
    <location>
        <begin position="128"/>
        <end position="228"/>
    </location>
</feature>
<evidence type="ECO:0000256" key="3">
    <source>
        <dbReference type="ARBA" id="ARBA00023082"/>
    </source>
</evidence>
<evidence type="ECO:0000256" key="4">
    <source>
        <dbReference type="ARBA" id="ARBA00023163"/>
    </source>
</evidence>
<evidence type="ECO:0000313" key="7">
    <source>
        <dbReference type="EMBL" id="MBB3042132.1"/>
    </source>
</evidence>
<dbReference type="PANTHER" id="PTHR47756:SF2">
    <property type="entry name" value="BLL6612 PROTEIN"/>
    <property type="match status" value="1"/>
</dbReference>
<gene>
    <name evidence="7" type="ORF">FHU40_001933</name>
</gene>
<evidence type="ECO:0000259" key="6">
    <source>
        <dbReference type="Pfam" id="PF20239"/>
    </source>
</evidence>
<dbReference type="InterPro" id="IPR013249">
    <property type="entry name" value="RNA_pol_sigma70_r4_t2"/>
</dbReference>
<dbReference type="EMBL" id="JACHWR010000001">
    <property type="protein sequence ID" value="MBB3042132.1"/>
    <property type="molecule type" value="Genomic_DNA"/>
</dbReference>
<protein>
    <submittedName>
        <fullName evidence="7">RNA polymerase sigma-70 factor (ECF subfamily)</fullName>
    </submittedName>
</protein>
<dbReference type="InterPro" id="IPR046531">
    <property type="entry name" value="DUF6596"/>
</dbReference>
<comment type="caution">
    <text evidence="7">The sequence shown here is derived from an EMBL/GenBank/DDBJ whole genome shotgun (WGS) entry which is preliminary data.</text>
</comment>
<evidence type="ECO:0000313" key="8">
    <source>
        <dbReference type="Proteomes" id="UP000589626"/>
    </source>
</evidence>
<evidence type="ECO:0000259" key="5">
    <source>
        <dbReference type="Pfam" id="PF08281"/>
    </source>
</evidence>
<sequence length="353" mass="38077">MPDNPPAWLLTAARRRIVDRLRAEAVAARKLPLLAVESSLQEEAQRVMADDGSRVVDERLRLVLLCAHPSLPPESAAALTLRLVLGVPTEDIARLFLVPRATMAARLTRARKRLAGASFEVPADLGPRVAVVADVAYLAFTAGYAPGSGPDVLRAEVAGEAVRLVRVLRAVLPPELARAELDALLALMLLQHSRRDARVADGRLVLLPDQDRSRWRSDEIAEALDLLQPWVDAPGSPYLLQALIAAEHAIAASSDATAWDRIVQRYDELLALGDSPVVRLNRAVAVAELAGPAAGLVALDGLSLPGHRLPATRAELLARAGRTTEAATAYDEAIGRCANLAERAHLIERRRRL</sequence>
<organism evidence="7 8">
    <name type="scientific">Nocardioides soli</name>
    <dbReference type="NCBI Taxonomy" id="1036020"/>
    <lineage>
        <taxon>Bacteria</taxon>
        <taxon>Bacillati</taxon>
        <taxon>Actinomycetota</taxon>
        <taxon>Actinomycetes</taxon>
        <taxon>Propionibacteriales</taxon>
        <taxon>Nocardioidaceae</taxon>
        <taxon>Nocardioides</taxon>
    </lineage>
</organism>
<proteinExistence type="inferred from homology"/>
<reference evidence="7 8" key="1">
    <citation type="submission" date="2020-08" db="EMBL/GenBank/DDBJ databases">
        <title>Sequencing the genomes of 1000 actinobacteria strains.</title>
        <authorList>
            <person name="Klenk H.-P."/>
        </authorList>
    </citation>
    <scope>NUCLEOTIDE SEQUENCE [LARGE SCALE GENOMIC DNA]</scope>
    <source>
        <strain evidence="7 8">DSM 105498</strain>
    </source>
</reference>
<keyword evidence="4" id="KW-0804">Transcription</keyword>
<comment type="similarity">
    <text evidence="1">Belongs to the sigma-70 factor family. ECF subfamily.</text>
</comment>
<keyword evidence="3" id="KW-0731">Sigma factor</keyword>
<name>A0A7W4VVK0_9ACTN</name>
<feature type="domain" description="RNA polymerase sigma factor 70 region 4 type 2" evidence="5">
    <location>
        <begin position="63"/>
        <end position="114"/>
    </location>
</feature>
<dbReference type="InterPro" id="IPR036388">
    <property type="entry name" value="WH-like_DNA-bd_sf"/>
</dbReference>
<keyword evidence="2" id="KW-0805">Transcription regulation</keyword>
<dbReference type="PANTHER" id="PTHR47756">
    <property type="entry name" value="BLL6612 PROTEIN-RELATED"/>
    <property type="match status" value="1"/>
</dbReference>
<dbReference type="AlphaFoldDB" id="A0A7W4VVK0"/>
<dbReference type="RefSeq" id="WP_343057800.1">
    <property type="nucleotide sequence ID" value="NZ_JACHWR010000001.1"/>
</dbReference>
<dbReference type="Pfam" id="PF20239">
    <property type="entry name" value="DUF6596"/>
    <property type="match status" value="1"/>
</dbReference>
<dbReference type="Proteomes" id="UP000589626">
    <property type="component" value="Unassembled WGS sequence"/>
</dbReference>
<keyword evidence="8" id="KW-1185">Reference proteome</keyword>